<keyword evidence="2" id="KW-0472">Membrane</keyword>
<accession>A0ABP0MWD7</accession>
<reference evidence="3 4" key="1">
    <citation type="submission" date="2024-02" db="EMBL/GenBank/DDBJ databases">
        <authorList>
            <person name="Chen Y."/>
            <person name="Shah S."/>
            <person name="Dougan E. K."/>
            <person name="Thang M."/>
            <person name="Chan C."/>
        </authorList>
    </citation>
    <scope>NUCLEOTIDE SEQUENCE [LARGE SCALE GENOMIC DNA]</scope>
</reference>
<feature type="compositionally biased region" description="Basic and acidic residues" evidence="1">
    <location>
        <begin position="368"/>
        <end position="381"/>
    </location>
</feature>
<gene>
    <name evidence="3" type="ORF">CCMP2556_LOCUS27575</name>
</gene>
<feature type="transmembrane region" description="Helical" evidence="2">
    <location>
        <begin position="214"/>
        <end position="232"/>
    </location>
</feature>
<evidence type="ECO:0000256" key="1">
    <source>
        <dbReference type="SAM" id="MobiDB-lite"/>
    </source>
</evidence>
<sequence>MDPPADVERDAEKGEEPGELPVEQREPREADGADEVEIEGEKKRKRPGCAARLKSVEQCLDRLPFPPGVPPLRCVRQPGCCQRTWEANRSCRRCGRLGFGIFGNFRKLLLFVSLTLSTVSALLRGLPAAALSTDRGTLSQWPWAYGDYICLQQDKCNGLEAKIYIGLESLLVDSRSFNIYKAIPWAADDCVENLESLGAGSYCAVCRDASRGCAAMAFLSIACSLFNIWADLQRMRARNDHNCIKTVAIVSNILGALQLLLAVSIFQGLCVAEFPLEDADQTFRIDLVMGRGGALIASACSINVFNLVVHWLIPVPEARWNPNADAEDDPAADLWQQKSMSSVMPEGRPGAVKRGWTDDPAKLLVPIHKPEKKEEVKEEPRLSVNSVPPT</sequence>
<name>A0ABP0MWD7_9DINO</name>
<evidence type="ECO:0000313" key="3">
    <source>
        <dbReference type="EMBL" id="CAK9055443.1"/>
    </source>
</evidence>
<dbReference type="Proteomes" id="UP001642484">
    <property type="component" value="Unassembled WGS sequence"/>
</dbReference>
<protein>
    <recommendedName>
        <fullName evidence="5">Transmembrane protein</fullName>
    </recommendedName>
</protein>
<feature type="transmembrane region" description="Helical" evidence="2">
    <location>
        <begin position="253"/>
        <end position="274"/>
    </location>
</feature>
<evidence type="ECO:0008006" key="5">
    <source>
        <dbReference type="Google" id="ProtNLM"/>
    </source>
</evidence>
<organism evidence="3 4">
    <name type="scientific">Durusdinium trenchii</name>
    <dbReference type="NCBI Taxonomy" id="1381693"/>
    <lineage>
        <taxon>Eukaryota</taxon>
        <taxon>Sar</taxon>
        <taxon>Alveolata</taxon>
        <taxon>Dinophyceae</taxon>
        <taxon>Suessiales</taxon>
        <taxon>Symbiodiniaceae</taxon>
        <taxon>Durusdinium</taxon>
    </lineage>
</organism>
<feature type="transmembrane region" description="Helical" evidence="2">
    <location>
        <begin position="294"/>
        <end position="313"/>
    </location>
</feature>
<dbReference type="EMBL" id="CAXAMN010020001">
    <property type="protein sequence ID" value="CAK9055443.1"/>
    <property type="molecule type" value="Genomic_DNA"/>
</dbReference>
<keyword evidence="2" id="KW-0812">Transmembrane</keyword>
<evidence type="ECO:0000313" key="4">
    <source>
        <dbReference type="Proteomes" id="UP001642484"/>
    </source>
</evidence>
<feature type="region of interest" description="Disordered" evidence="1">
    <location>
        <begin position="341"/>
        <end position="390"/>
    </location>
</feature>
<comment type="caution">
    <text evidence="3">The sequence shown here is derived from an EMBL/GenBank/DDBJ whole genome shotgun (WGS) entry which is preliminary data.</text>
</comment>
<feature type="compositionally biased region" description="Basic and acidic residues" evidence="1">
    <location>
        <begin position="1"/>
        <end position="31"/>
    </location>
</feature>
<keyword evidence="2" id="KW-1133">Transmembrane helix</keyword>
<proteinExistence type="predicted"/>
<evidence type="ECO:0000256" key="2">
    <source>
        <dbReference type="SAM" id="Phobius"/>
    </source>
</evidence>
<feature type="region of interest" description="Disordered" evidence="1">
    <location>
        <begin position="1"/>
        <end position="43"/>
    </location>
</feature>
<keyword evidence="4" id="KW-1185">Reference proteome</keyword>